<feature type="compositionally biased region" description="Low complexity" evidence="1">
    <location>
        <begin position="37"/>
        <end position="54"/>
    </location>
</feature>
<feature type="chain" id="PRO_5039474527" description="DUF4352 domain-containing protein" evidence="2">
    <location>
        <begin position="28"/>
        <end position="187"/>
    </location>
</feature>
<gene>
    <name evidence="3" type="ORF">HP550_13840</name>
</gene>
<keyword evidence="4" id="KW-1185">Reference proteome</keyword>
<evidence type="ECO:0000256" key="1">
    <source>
        <dbReference type="SAM" id="MobiDB-lite"/>
    </source>
</evidence>
<name>A0A7Y6A3B9_9CELL</name>
<comment type="caution">
    <text evidence="3">The sequence shown here is derived from an EMBL/GenBank/DDBJ whole genome shotgun (WGS) entry which is preliminary data.</text>
</comment>
<evidence type="ECO:0008006" key="5">
    <source>
        <dbReference type="Google" id="ProtNLM"/>
    </source>
</evidence>
<sequence length="187" mass="20231">MPTSPHHPRARASIAALSVVAVLGLTACTSPEPDPEPATSETATADASASATPEVSVEPVVATLPDERGTVDVAVRSLVLDDNGTTMTLRVDFTPHLVKPEDGMTLSMINNFFFIFPELLDREHLKRYSVITGEGPQDWLTNEDTRTENDETLSSWFVYAAPEDDVEAFTLTMDGWALEVPGVEVTA</sequence>
<reference evidence="3 4" key="1">
    <citation type="submission" date="2020-05" db="EMBL/GenBank/DDBJ databases">
        <title>Genome Sequencing of Type Strains.</title>
        <authorList>
            <person name="Lemaire J.F."/>
            <person name="Inderbitzin P."/>
            <person name="Gregorio O.A."/>
            <person name="Collins S.B."/>
            <person name="Wespe N."/>
            <person name="Knight-Connoni V."/>
        </authorList>
    </citation>
    <scope>NUCLEOTIDE SEQUENCE [LARGE SCALE GENOMIC DNA]</scope>
    <source>
        <strain evidence="3 4">ATCC 25174</strain>
    </source>
</reference>
<accession>A0A7Y6A3B9</accession>
<organism evidence="3 4">
    <name type="scientific">Cellulomonas humilata</name>
    <dbReference type="NCBI Taxonomy" id="144055"/>
    <lineage>
        <taxon>Bacteria</taxon>
        <taxon>Bacillati</taxon>
        <taxon>Actinomycetota</taxon>
        <taxon>Actinomycetes</taxon>
        <taxon>Micrococcales</taxon>
        <taxon>Cellulomonadaceae</taxon>
        <taxon>Cellulomonas</taxon>
    </lineage>
</organism>
<protein>
    <recommendedName>
        <fullName evidence="5">DUF4352 domain-containing protein</fullName>
    </recommendedName>
</protein>
<dbReference type="RefSeq" id="WP_175348268.1">
    <property type="nucleotide sequence ID" value="NZ_JABMCI010000067.1"/>
</dbReference>
<evidence type="ECO:0000313" key="3">
    <source>
        <dbReference type="EMBL" id="NUU18333.1"/>
    </source>
</evidence>
<proteinExistence type="predicted"/>
<evidence type="ECO:0000256" key="2">
    <source>
        <dbReference type="SAM" id="SignalP"/>
    </source>
</evidence>
<feature type="region of interest" description="Disordered" evidence="1">
    <location>
        <begin position="28"/>
        <end position="57"/>
    </location>
</feature>
<dbReference type="AlphaFoldDB" id="A0A7Y6A3B9"/>
<dbReference type="Proteomes" id="UP000565724">
    <property type="component" value="Unassembled WGS sequence"/>
</dbReference>
<keyword evidence="2" id="KW-0732">Signal</keyword>
<feature type="signal peptide" evidence="2">
    <location>
        <begin position="1"/>
        <end position="27"/>
    </location>
</feature>
<dbReference type="EMBL" id="JABMCI010000067">
    <property type="protein sequence ID" value="NUU18333.1"/>
    <property type="molecule type" value="Genomic_DNA"/>
</dbReference>
<evidence type="ECO:0000313" key="4">
    <source>
        <dbReference type="Proteomes" id="UP000565724"/>
    </source>
</evidence>